<evidence type="ECO:0000256" key="2">
    <source>
        <dbReference type="ARBA" id="ARBA00009810"/>
    </source>
</evidence>
<keyword evidence="4 11" id="KW-1134">Transmembrane beta strand</keyword>
<dbReference type="InterPro" id="IPR039426">
    <property type="entry name" value="TonB-dep_rcpt-like"/>
</dbReference>
<evidence type="ECO:0000256" key="5">
    <source>
        <dbReference type="ARBA" id="ARBA00022692"/>
    </source>
</evidence>
<evidence type="ECO:0000259" key="15">
    <source>
        <dbReference type="Pfam" id="PF00593"/>
    </source>
</evidence>
<feature type="domain" description="TonB-dependent receptor plug" evidence="16">
    <location>
        <begin position="73"/>
        <end position="194"/>
    </location>
</feature>
<feature type="chain" id="PRO_5045449980" evidence="14">
    <location>
        <begin position="27"/>
        <end position="765"/>
    </location>
</feature>
<evidence type="ECO:0000256" key="6">
    <source>
        <dbReference type="ARBA" id="ARBA00022729"/>
    </source>
</evidence>
<keyword evidence="6 14" id="KW-0732">Signal</keyword>
<dbReference type="Pfam" id="PF07715">
    <property type="entry name" value="Plug"/>
    <property type="match status" value="1"/>
</dbReference>
<comment type="similarity">
    <text evidence="2 11 12">Belongs to the TonB-dependent receptor family.</text>
</comment>
<organism evidence="17 18">
    <name type="scientific">Herbaspirillum frisingense</name>
    <dbReference type="NCBI Taxonomy" id="92645"/>
    <lineage>
        <taxon>Bacteria</taxon>
        <taxon>Pseudomonadati</taxon>
        <taxon>Pseudomonadota</taxon>
        <taxon>Betaproteobacteria</taxon>
        <taxon>Burkholderiales</taxon>
        <taxon>Oxalobacteraceae</taxon>
        <taxon>Herbaspirillum</taxon>
    </lineage>
</organism>
<dbReference type="SUPFAM" id="SSF56935">
    <property type="entry name" value="Porins"/>
    <property type="match status" value="1"/>
</dbReference>
<evidence type="ECO:0000256" key="3">
    <source>
        <dbReference type="ARBA" id="ARBA00022448"/>
    </source>
</evidence>
<dbReference type="InterPro" id="IPR011276">
    <property type="entry name" value="TonB_haem/Hb_rcpt"/>
</dbReference>
<accession>A0ABU1PKG9</accession>
<reference evidence="17 18" key="1">
    <citation type="submission" date="2023-07" db="EMBL/GenBank/DDBJ databases">
        <title>Sorghum-associated microbial communities from plants grown in Nebraska, USA.</title>
        <authorList>
            <person name="Schachtman D."/>
        </authorList>
    </citation>
    <scope>NUCLEOTIDE SEQUENCE [LARGE SCALE GENOMIC DNA]</scope>
    <source>
        <strain evidence="17 18">596</strain>
    </source>
</reference>
<dbReference type="PANTHER" id="PTHR30069">
    <property type="entry name" value="TONB-DEPENDENT OUTER MEMBRANE RECEPTOR"/>
    <property type="match status" value="1"/>
</dbReference>
<evidence type="ECO:0000256" key="13">
    <source>
        <dbReference type="SAM" id="MobiDB-lite"/>
    </source>
</evidence>
<dbReference type="Gene3D" id="2.170.130.10">
    <property type="entry name" value="TonB-dependent receptor, plug domain"/>
    <property type="match status" value="1"/>
</dbReference>
<evidence type="ECO:0000256" key="9">
    <source>
        <dbReference type="ARBA" id="ARBA00023170"/>
    </source>
</evidence>
<dbReference type="InterPro" id="IPR037066">
    <property type="entry name" value="Plug_dom_sf"/>
</dbReference>
<gene>
    <name evidence="17" type="ORF">J2W50_004551</name>
</gene>
<sequence>MFPSKSKCAAAVFLALQQWLCASAFAQSADSNTQASPARLPASESITLAQASGKKLQDVVVTANRSGSSDLDHAAATVSVITSEEIEEHNAKDIKDALRYEPGVEVRRSVYRMSGITGATATTGRGGNEGITIRGLDGNRVLLLEDGIVMPRAFSQGVASVGRGATTDTELYRRIEVLRGPASSLYGSDGLTGAVNFITKDPSDLLDVYGKSSYFSFKPSYDSADKSFGATASAAWGNEQWQGMLILNARHGNESDNKGTNDVRGSARTTPDPMSYTNRSALGKLVFKPNGIDTFKLTLQATEERESGDSLSAIGNGVTAYSTSSKSTGQRATLVYERNDADQPWIQKFKASLTYRNADTDQFTNEAGTSTTTIVRPRFRAVSYSDQMISGSLLAESNFGSDRWRHKLVYGLDLSLSTLQTSADGTGWTSCTGTQYCQYFPKTESTQLGAYVQDEMRTGGLTTIAGLRLDSYELKPKASAKYDAQAIANGQPAVSSRDSAFSPRLAFLYEVTPAFIPYIQYARGFRSPSPQEINSFFNNTVYRQISNPDLKPETSNTVEVGLRGKLAAGAGALRYSAAAYKGNYRNFIDLVTVRGNLTVANPTIFQYRNAAKAEIHGLEGRIDYALDNGFTVKGGFAWTKGTTTANGVEQGLESVAPLSVVTGLRYERPQQWFVQSDLVYNAAKKKEDIPTATNFVSPSFFVMDLSGGYHLTRNMTVTVGIRNLFDRKYWSWTDIRGLSLADSAVNKDAYTEPGRSFNVSLKIEY</sequence>
<feature type="domain" description="TonB-dependent receptor-like beta-barrel" evidence="15">
    <location>
        <begin position="310"/>
        <end position="724"/>
    </location>
</feature>
<dbReference type="InterPro" id="IPR012910">
    <property type="entry name" value="Plug_dom"/>
</dbReference>
<dbReference type="Pfam" id="PF00593">
    <property type="entry name" value="TonB_dep_Rec_b-barrel"/>
    <property type="match status" value="1"/>
</dbReference>
<dbReference type="CDD" id="cd01347">
    <property type="entry name" value="ligand_gated_channel"/>
    <property type="match status" value="1"/>
</dbReference>
<comment type="subcellular location">
    <subcellularLocation>
        <location evidence="1 11">Cell outer membrane</location>
        <topology evidence="1 11">Multi-pass membrane protein</topology>
    </subcellularLocation>
</comment>
<evidence type="ECO:0000256" key="14">
    <source>
        <dbReference type="SAM" id="SignalP"/>
    </source>
</evidence>
<keyword evidence="7 12" id="KW-0798">TonB box</keyword>
<protein>
    <submittedName>
        <fullName evidence="17">Hemoglobin/transferrin/lactoferrin receptor protein</fullName>
    </submittedName>
</protein>
<dbReference type="RefSeq" id="WP_199181630.1">
    <property type="nucleotide sequence ID" value="NZ_JAVDSJ010000006.1"/>
</dbReference>
<evidence type="ECO:0000313" key="17">
    <source>
        <dbReference type="EMBL" id="MDR6586327.1"/>
    </source>
</evidence>
<dbReference type="NCBIfam" id="TIGR01786">
    <property type="entry name" value="TonB-hemlactrns"/>
    <property type="match status" value="1"/>
</dbReference>
<evidence type="ECO:0000313" key="18">
    <source>
        <dbReference type="Proteomes" id="UP001260715"/>
    </source>
</evidence>
<keyword evidence="3 11" id="KW-0813">Transport</keyword>
<evidence type="ECO:0000256" key="7">
    <source>
        <dbReference type="ARBA" id="ARBA00023077"/>
    </source>
</evidence>
<feature type="signal peptide" evidence="14">
    <location>
        <begin position="1"/>
        <end position="26"/>
    </location>
</feature>
<dbReference type="PROSITE" id="PS52016">
    <property type="entry name" value="TONB_DEPENDENT_REC_3"/>
    <property type="match status" value="1"/>
</dbReference>
<keyword evidence="8 11" id="KW-0472">Membrane</keyword>
<dbReference type="NCBIfam" id="TIGR01785">
    <property type="entry name" value="TonB-hemin"/>
    <property type="match status" value="1"/>
</dbReference>
<feature type="compositionally biased region" description="Basic and acidic residues" evidence="13">
    <location>
        <begin position="252"/>
        <end position="261"/>
    </location>
</feature>
<keyword evidence="10 11" id="KW-0998">Cell outer membrane</keyword>
<dbReference type="InterPro" id="IPR010949">
    <property type="entry name" value="TonB_Hb/transfer/lactofer_rcpt"/>
</dbReference>
<name>A0ABU1PKG9_9BURK</name>
<dbReference type="EMBL" id="JAVDSJ010000006">
    <property type="protein sequence ID" value="MDR6586327.1"/>
    <property type="molecule type" value="Genomic_DNA"/>
</dbReference>
<evidence type="ECO:0000256" key="4">
    <source>
        <dbReference type="ARBA" id="ARBA00022452"/>
    </source>
</evidence>
<evidence type="ECO:0000256" key="12">
    <source>
        <dbReference type="RuleBase" id="RU003357"/>
    </source>
</evidence>
<evidence type="ECO:0000259" key="16">
    <source>
        <dbReference type="Pfam" id="PF07715"/>
    </source>
</evidence>
<keyword evidence="18" id="KW-1185">Reference proteome</keyword>
<feature type="region of interest" description="Disordered" evidence="13">
    <location>
        <begin position="252"/>
        <end position="275"/>
    </location>
</feature>
<dbReference type="Proteomes" id="UP001260715">
    <property type="component" value="Unassembled WGS sequence"/>
</dbReference>
<keyword evidence="5 11" id="KW-0812">Transmembrane</keyword>
<evidence type="ECO:0000256" key="10">
    <source>
        <dbReference type="ARBA" id="ARBA00023237"/>
    </source>
</evidence>
<dbReference type="PANTHER" id="PTHR30069:SF29">
    <property type="entry name" value="HEMOGLOBIN AND HEMOGLOBIN-HAPTOGLOBIN-BINDING PROTEIN 1-RELATED"/>
    <property type="match status" value="1"/>
</dbReference>
<dbReference type="InterPro" id="IPR000531">
    <property type="entry name" value="Beta-barrel_TonB"/>
</dbReference>
<dbReference type="InterPro" id="IPR036942">
    <property type="entry name" value="Beta-barrel_TonB_sf"/>
</dbReference>
<comment type="caution">
    <text evidence="17">The sequence shown here is derived from an EMBL/GenBank/DDBJ whole genome shotgun (WGS) entry which is preliminary data.</text>
</comment>
<evidence type="ECO:0000256" key="1">
    <source>
        <dbReference type="ARBA" id="ARBA00004571"/>
    </source>
</evidence>
<keyword evidence="9 17" id="KW-0675">Receptor</keyword>
<evidence type="ECO:0000256" key="11">
    <source>
        <dbReference type="PROSITE-ProRule" id="PRU01360"/>
    </source>
</evidence>
<proteinExistence type="inferred from homology"/>
<dbReference type="Gene3D" id="2.40.170.20">
    <property type="entry name" value="TonB-dependent receptor, beta-barrel domain"/>
    <property type="match status" value="1"/>
</dbReference>
<evidence type="ECO:0000256" key="8">
    <source>
        <dbReference type="ARBA" id="ARBA00023136"/>
    </source>
</evidence>